<comment type="caution">
    <text evidence="1">The sequence shown here is derived from an EMBL/GenBank/DDBJ whole genome shotgun (WGS) entry which is preliminary data.</text>
</comment>
<sequence length="101" mass="11424">MRSTGTCDMGKREKLENYTRALCRRINTKKQEERLIHLLDHFDSDNSRGFGVLLGGLGGGFVTNVPPSPSVMKTVTKRKTERQSVRHTGIYVSWIFGIKRG</sequence>
<evidence type="ECO:0000313" key="1">
    <source>
        <dbReference type="EMBL" id="KAK6638841.1"/>
    </source>
</evidence>
<dbReference type="EMBL" id="JAWJWE010000003">
    <property type="protein sequence ID" value="KAK6638841.1"/>
    <property type="molecule type" value="Genomic_DNA"/>
</dbReference>
<accession>A0AAN8PM76</accession>
<name>A0AAN8PM76_POLSC</name>
<organism evidence="1 2">
    <name type="scientific">Polyplax serrata</name>
    <name type="common">Common mouse louse</name>
    <dbReference type="NCBI Taxonomy" id="468196"/>
    <lineage>
        <taxon>Eukaryota</taxon>
        <taxon>Metazoa</taxon>
        <taxon>Ecdysozoa</taxon>
        <taxon>Arthropoda</taxon>
        <taxon>Hexapoda</taxon>
        <taxon>Insecta</taxon>
        <taxon>Pterygota</taxon>
        <taxon>Neoptera</taxon>
        <taxon>Paraneoptera</taxon>
        <taxon>Psocodea</taxon>
        <taxon>Troctomorpha</taxon>
        <taxon>Phthiraptera</taxon>
        <taxon>Anoplura</taxon>
        <taxon>Polyplacidae</taxon>
        <taxon>Polyplax</taxon>
    </lineage>
</organism>
<gene>
    <name evidence="1" type="ORF">RUM43_007110</name>
</gene>
<reference evidence="1 2" key="1">
    <citation type="submission" date="2023-10" db="EMBL/GenBank/DDBJ databases">
        <title>Genomes of two closely related lineages of the louse Polyplax serrata with different host specificities.</title>
        <authorList>
            <person name="Martinu J."/>
            <person name="Tarabai H."/>
            <person name="Stefka J."/>
            <person name="Hypsa V."/>
        </authorList>
    </citation>
    <scope>NUCLEOTIDE SEQUENCE [LARGE SCALE GENOMIC DNA]</scope>
    <source>
        <strain evidence="1">HR10_N</strain>
    </source>
</reference>
<dbReference type="AlphaFoldDB" id="A0AAN8PM76"/>
<proteinExistence type="predicted"/>
<evidence type="ECO:0000313" key="2">
    <source>
        <dbReference type="Proteomes" id="UP001372834"/>
    </source>
</evidence>
<dbReference type="Proteomes" id="UP001372834">
    <property type="component" value="Unassembled WGS sequence"/>
</dbReference>
<protein>
    <submittedName>
        <fullName evidence="1">Uncharacterized protein</fullName>
    </submittedName>
</protein>